<reference evidence="1" key="1">
    <citation type="submission" date="2021-11" db="EMBL/GenBank/DDBJ databases">
        <title>Description of novel Flavobacterium species.</title>
        <authorList>
            <person name="Saticioglu I.B."/>
            <person name="Ay H."/>
            <person name="Altun S."/>
            <person name="Duman M."/>
        </authorList>
    </citation>
    <scope>NUCLEOTIDE SEQUENCE</scope>
    <source>
        <strain evidence="1">F-30</strain>
    </source>
</reference>
<protein>
    <recommendedName>
        <fullName evidence="3">DUF1080 domain-containing protein</fullName>
    </recommendedName>
</protein>
<gene>
    <name evidence="1" type="ORF">LNP81_17950</name>
</gene>
<dbReference type="EMBL" id="JAJJMM010000001">
    <property type="protein sequence ID" value="MCC9064895.1"/>
    <property type="molecule type" value="Genomic_DNA"/>
</dbReference>
<evidence type="ECO:0000313" key="2">
    <source>
        <dbReference type="Proteomes" id="UP001430679"/>
    </source>
</evidence>
<keyword evidence="2" id="KW-1185">Reference proteome</keyword>
<evidence type="ECO:0008006" key="3">
    <source>
        <dbReference type="Google" id="ProtNLM"/>
    </source>
</evidence>
<accession>A0ABS8MJN5</accession>
<name>A0ABS8MJN5_9FLAO</name>
<comment type="caution">
    <text evidence="1">The sequence shown here is derived from an EMBL/GenBank/DDBJ whole genome shotgun (WGS) entry which is preliminary data.</text>
</comment>
<dbReference type="Proteomes" id="UP001430679">
    <property type="component" value="Unassembled WGS sequence"/>
</dbReference>
<dbReference type="Gene3D" id="2.60.120.560">
    <property type="entry name" value="Exo-inulinase, domain 1"/>
    <property type="match status" value="1"/>
</dbReference>
<sequence>MTSISKYAIVLLLFSPFIFFGQKIKLDQNNISAVGSYISENKILGSKALRVVKDSTIVLDDEPTYARIRDLEFTQGIIEVKVLSKILKNAPSHARGFIGVAFHINEDDSKFEAIYIRPANAMAEDQLRRNRSTQYFAYPDFKFTDSRKTAPGVYESYQEMELDKWISIKIVVRQQQAKLYLDGRKEPSLIVNDLKLGKDAIGAIGLFVDIGTEGFFKDLVIDKQQ</sequence>
<proteinExistence type="predicted"/>
<dbReference type="RefSeq" id="WP_230038251.1">
    <property type="nucleotide sequence ID" value="NZ_JAJJMM010000001.1"/>
</dbReference>
<organism evidence="1 2">
    <name type="scientific">Flavobacterium piscisymbiosum</name>
    <dbReference type="NCBI Taxonomy" id="2893753"/>
    <lineage>
        <taxon>Bacteria</taxon>
        <taxon>Pseudomonadati</taxon>
        <taxon>Bacteroidota</taxon>
        <taxon>Flavobacteriia</taxon>
        <taxon>Flavobacteriales</taxon>
        <taxon>Flavobacteriaceae</taxon>
        <taxon>Flavobacterium</taxon>
    </lineage>
</organism>
<evidence type="ECO:0000313" key="1">
    <source>
        <dbReference type="EMBL" id="MCC9064895.1"/>
    </source>
</evidence>